<dbReference type="EMBL" id="FOMH01000020">
    <property type="protein sequence ID" value="SFE09778.1"/>
    <property type="molecule type" value="Genomic_DNA"/>
</dbReference>
<dbReference type="AlphaFoldDB" id="A0A1I1XT15"/>
<name>A0A1I1XT15_9FLAO</name>
<keyword evidence="1" id="KW-0812">Transmembrane</keyword>
<reference evidence="3" key="1">
    <citation type="submission" date="2016-10" db="EMBL/GenBank/DDBJ databases">
        <authorList>
            <person name="Varghese N."/>
            <person name="Submissions S."/>
        </authorList>
    </citation>
    <scope>NUCLEOTIDE SEQUENCE [LARGE SCALE GENOMIC DNA]</scope>
    <source>
        <strain evidence="3">CGMCC 1.10370</strain>
    </source>
</reference>
<accession>A0A1I1XT15</accession>
<protein>
    <submittedName>
        <fullName evidence="2">CarboxypepD_reg-like domain-containing protein</fullName>
    </submittedName>
</protein>
<organism evidence="2 3">
    <name type="scientific">Flavobacterium phragmitis</name>
    <dbReference type="NCBI Taxonomy" id="739143"/>
    <lineage>
        <taxon>Bacteria</taxon>
        <taxon>Pseudomonadati</taxon>
        <taxon>Bacteroidota</taxon>
        <taxon>Flavobacteriia</taxon>
        <taxon>Flavobacteriales</taxon>
        <taxon>Flavobacteriaceae</taxon>
        <taxon>Flavobacterium</taxon>
    </lineage>
</organism>
<keyword evidence="1" id="KW-0472">Membrane</keyword>
<proteinExistence type="predicted"/>
<dbReference type="RefSeq" id="WP_091499260.1">
    <property type="nucleotide sequence ID" value="NZ_FOMH01000020.1"/>
</dbReference>
<gene>
    <name evidence="2" type="ORF">SAMN05216297_12071</name>
</gene>
<keyword evidence="3" id="KW-1185">Reference proteome</keyword>
<dbReference type="STRING" id="739143.SAMN05216297_12071"/>
<dbReference type="Pfam" id="PF13715">
    <property type="entry name" value="CarbopepD_reg_2"/>
    <property type="match status" value="1"/>
</dbReference>
<evidence type="ECO:0000313" key="2">
    <source>
        <dbReference type="EMBL" id="SFE09778.1"/>
    </source>
</evidence>
<dbReference type="Proteomes" id="UP000199672">
    <property type="component" value="Unassembled WGS sequence"/>
</dbReference>
<dbReference type="SUPFAM" id="SSF49464">
    <property type="entry name" value="Carboxypeptidase regulatory domain-like"/>
    <property type="match status" value="1"/>
</dbReference>
<feature type="transmembrane region" description="Helical" evidence="1">
    <location>
        <begin position="16"/>
        <end position="35"/>
    </location>
</feature>
<dbReference type="InterPro" id="IPR008969">
    <property type="entry name" value="CarboxyPept-like_regulatory"/>
</dbReference>
<dbReference type="Gene3D" id="2.60.40.1120">
    <property type="entry name" value="Carboxypeptidase-like, regulatory domain"/>
    <property type="match status" value="1"/>
</dbReference>
<sequence>MGIYKRNILREYEKKSVLMLQALIFLFFYFTTIAGNNLKGVQNVILLNTKQQLPVVVVRGKVTDQEGKSLEGATVILRERAKYVLTDSKGEFVITALNKENLEFSVSGFASKVVKVSDKVLNVRLKKI</sequence>
<dbReference type="OrthoDB" id="7432683at2"/>
<evidence type="ECO:0000313" key="3">
    <source>
        <dbReference type="Proteomes" id="UP000199672"/>
    </source>
</evidence>
<evidence type="ECO:0000256" key="1">
    <source>
        <dbReference type="SAM" id="Phobius"/>
    </source>
</evidence>
<keyword evidence="1" id="KW-1133">Transmembrane helix</keyword>